<dbReference type="RefSeq" id="WP_013626585.1">
    <property type="nucleotide sequence ID" value="NC_015174.1"/>
</dbReference>
<reference evidence="2" key="1">
    <citation type="submission" date="2011-02" db="EMBL/GenBank/DDBJ databases">
        <title>The complete genome of Planctomyces brasiliensis DSM 5305.</title>
        <authorList>
            <person name="Lucas S."/>
            <person name="Copeland A."/>
            <person name="Lapidus A."/>
            <person name="Bruce D."/>
            <person name="Goodwin L."/>
            <person name="Pitluck S."/>
            <person name="Kyrpides N."/>
            <person name="Mavromatis K."/>
            <person name="Pagani I."/>
            <person name="Ivanova N."/>
            <person name="Ovchinnikova G."/>
            <person name="Lu M."/>
            <person name="Detter J.C."/>
            <person name="Han C."/>
            <person name="Land M."/>
            <person name="Hauser L."/>
            <person name="Markowitz V."/>
            <person name="Cheng J.-F."/>
            <person name="Hugenholtz P."/>
            <person name="Woyke T."/>
            <person name="Wu D."/>
            <person name="Tindall B."/>
            <person name="Pomrenke H.G."/>
            <person name="Brambilla E."/>
            <person name="Klenk H.-P."/>
            <person name="Eisen J.A."/>
        </authorList>
    </citation>
    <scope>NUCLEOTIDE SEQUENCE [LARGE SCALE GENOMIC DNA]</scope>
    <source>
        <strain evidence="2">ATCC 49424 / DSM 5305 / JCM 21570 / NBRC 103401 / IFAM 1448</strain>
    </source>
</reference>
<gene>
    <name evidence="1" type="ordered locus">Plabr_0212</name>
</gene>
<dbReference type="EMBL" id="CP002546">
    <property type="protein sequence ID" value="ADY57841.1"/>
    <property type="molecule type" value="Genomic_DNA"/>
</dbReference>
<keyword evidence="2" id="KW-1185">Reference proteome</keyword>
<evidence type="ECO:0000313" key="1">
    <source>
        <dbReference type="EMBL" id="ADY57841.1"/>
    </source>
</evidence>
<organism evidence="1 2">
    <name type="scientific">Rubinisphaera brasiliensis (strain ATCC 49424 / DSM 5305 / JCM 21570 / IAM 15109 / NBRC 103401 / IFAM 1448)</name>
    <name type="common">Planctomyces brasiliensis</name>
    <dbReference type="NCBI Taxonomy" id="756272"/>
    <lineage>
        <taxon>Bacteria</taxon>
        <taxon>Pseudomonadati</taxon>
        <taxon>Planctomycetota</taxon>
        <taxon>Planctomycetia</taxon>
        <taxon>Planctomycetales</taxon>
        <taxon>Planctomycetaceae</taxon>
        <taxon>Rubinisphaera</taxon>
    </lineage>
</organism>
<proteinExistence type="predicted"/>
<dbReference type="KEGG" id="pbs:Plabr_0212"/>
<sequence length="121" mass="13402">MSEASGPSKDTDSITVGKLFDWGLKGLSVAAAAGLVHTGQLLWSLENRVTVIEHTAYTHKDAQIERERTDAKLEEIRELIVSLGKEVSASNHGPLFVNLTKQVEAMTAEMREVNKFLRERP</sequence>
<protein>
    <submittedName>
        <fullName evidence="1">Uncharacterized protein</fullName>
    </submittedName>
</protein>
<dbReference type="Proteomes" id="UP000006860">
    <property type="component" value="Chromosome"/>
</dbReference>
<dbReference type="AlphaFoldDB" id="F0SNK7"/>
<dbReference type="HOGENOM" id="CLU_2036295_0_0_0"/>
<dbReference type="STRING" id="756272.Plabr_0212"/>
<evidence type="ECO:0000313" key="2">
    <source>
        <dbReference type="Proteomes" id="UP000006860"/>
    </source>
</evidence>
<accession>F0SNK7</accession>
<name>F0SNK7_RUBBR</name>